<comment type="similarity">
    <text evidence="1 2">Belongs to the OprB family.</text>
</comment>
<feature type="chain" id="PRO_5011813313" description="SLH domain-containing protein" evidence="2">
    <location>
        <begin position="29"/>
        <end position="577"/>
    </location>
</feature>
<dbReference type="Pfam" id="PF04966">
    <property type="entry name" value="OprB"/>
    <property type="match status" value="1"/>
</dbReference>
<dbReference type="GO" id="GO:0016020">
    <property type="term" value="C:membrane"/>
    <property type="evidence" value="ECO:0007669"/>
    <property type="project" value="InterPro"/>
</dbReference>
<dbReference type="PANTHER" id="PTHR43308:SF1">
    <property type="entry name" value="OUTER MEMBRANE PROTEIN ALPHA"/>
    <property type="match status" value="1"/>
</dbReference>
<reference evidence="5 6" key="1">
    <citation type="submission" date="2016-11" db="EMBL/GenBank/DDBJ databases">
        <title>Draft Genome Sequences of Nine Cyanobacterial Strains from Diverse Habitats.</title>
        <authorList>
            <person name="Zhu T."/>
            <person name="Hou S."/>
            <person name="Lu X."/>
            <person name="Hess W.R."/>
        </authorList>
    </citation>
    <scope>NUCLEOTIDE SEQUENCE [LARGE SCALE GENOMIC DNA]</scope>
    <source>
        <strain evidence="5 6">IAM M-71</strain>
    </source>
</reference>
<sequence length="577" mass="62174">MLKKFSNKILIGSAVLNASLALSTGAIAQPAAEAIATTPPTTPENSNSESNLSQTTLEQINQYTTENSSEETTQEQVTSVSQLRDVQPTDWAFQALQSLVERYGCIEGYPDRTYRGNRAMTRYEFAAGLNSCLDRIQELIAALPQSVSKEDLDRLRRLQEEFGSEIASLRGRVDNLEARVTTVEAQQFSTTTKLEGEVIFGAAAIFTGDNAFGGKLERVPILGYRARLNFVTSFTGKDTLLTRFQAGNLPAFSSVTFTPEGDLFFGAGPFETADNSLVLDELSYTFPIGERTEVIISANASGTDGFTDTLNPYFDGDGASGALSRFGTRPPIYYLTEGSGIGIRHKFTDGIELSLGYRADSGSASSPFSGEGLFNGAYGALAQLTFQPSESFKFGFTYANSYNTTLLTGSRVANLRSTLEAFQPFAGNNNLPVSSNAYGAGFSWQLNPGFVIGGWGGYINSRTLSTLDGQLNRGSLDIYYGAITLAFPDLLKKGSLGGIVVGVEPIADASPRLSTDLFRAGLGGDDDDVSFHVEAFYQFQLTDNISITPGVIWLTAPDHNSNNSDIIIGTIRTTFSF</sequence>
<dbReference type="InterPro" id="IPR007049">
    <property type="entry name" value="Carb-sel_porin_OprB"/>
</dbReference>
<dbReference type="Pfam" id="PF00395">
    <property type="entry name" value="SLH"/>
    <property type="match status" value="1"/>
</dbReference>
<organism evidence="5 6">
    <name type="scientific">[Phormidium ambiguum] IAM M-71</name>
    <dbReference type="NCBI Taxonomy" id="454136"/>
    <lineage>
        <taxon>Bacteria</taxon>
        <taxon>Bacillati</taxon>
        <taxon>Cyanobacteriota</taxon>
        <taxon>Cyanophyceae</taxon>
        <taxon>Oscillatoriophycideae</taxon>
        <taxon>Aerosakkonematales</taxon>
        <taxon>Aerosakkonemataceae</taxon>
        <taxon>Floridanema</taxon>
    </lineage>
</organism>
<dbReference type="InterPro" id="IPR038673">
    <property type="entry name" value="OprB_sf"/>
</dbReference>
<gene>
    <name evidence="5" type="ORF">NIES2119_09830</name>
</gene>
<feature type="domain" description="SLH" evidence="4">
    <location>
        <begin position="79"/>
        <end position="143"/>
    </location>
</feature>
<evidence type="ECO:0000259" key="4">
    <source>
        <dbReference type="PROSITE" id="PS51272"/>
    </source>
</evidence>
<dbReference type="AlphaFoldDB" id="A0A1U7IM80"/>
<dbReference type="Proteomes" id="UP000185860">
    <property type="component" value="Unassembled WGS sequence"/>
</dbReference>
<dbReference type="InterPro" id="IPR001119">
    <property type="entry name" value="SLH_dom"/>
</dbReference>
<dbReference type="SUPFAM" id="SSF56935">
    <property type="entry name" value="Porins"/>
    <property type="match status" value="1"/>
</dbReference>
<keyword evidence="2" id="KW-0732">Signal</keyword>
<dbReference type="EMBL" id="MRCE01000008">
    <property type="protein sequence ID" value="OKH38327.1"/>
    <property type="molecule type" value="Genomic_DNA"/>
</dbReference>
<dbReference type="InterPro" id="IPR047684">
    <property type="entry name" value="Por_som-like"/>
</dbReference>
<evidence type="ECO:0000256" key="3">
    <source>
        <dbReference type="SAM" id="Coils"/>
    </source>
</evidence>
<dbReference type="GO" id="GO:0008643">
    <property type="term" value="P:carbohydrate transport"/>
    <property type="evidence" value="ECO:0007669"/>
    <property type="project" value="InterPro"/>
</dbReference>
<dbReference type="PANTHER" id="PTHR43308">
    <property type="entry name" value="OUTER MEMBRANE PROTEIN ALPHA-RELATED"/>
    <property type="match status" value="1"/>
</dbReference>
<evidence type="ECO:0000313" key="5">
    <source>
        <dbReference type="EMBL" id="OKH38327.1"/>
    </source>
</evidence>
<feature type="signal peptide" evidence="2">
    <location>
        <begin position="1"/>
        <end position="28"/>
    </location>
</feature>
<keyword evidence="3" id="KW-0175">Coiled coil</keyword>
<dbReference type="Gene3D" id="2.40.160.180">
    <property type="entry name" value="Carbohydrate-selective porin OprB"/>
    <property type="match status" value="1"/>
</dbReference>
<evidence type="ECO:0000256" key="2">
    <source>
        <dbReference type="RuleBase" id="RU363072"/>
    </source>
</evidence>
<comment type="caution">
    <text evidence="5">The sequence shown here is derived from an EMBL/GenBank/DDBJ whole genome shotgun (WGS) entry which is preliminary data.</text>
</comment>
<dbReference type="OrthoDB" id="580845at2"/>
<dbReference type="InterPro" id="IPR051465">
    <property type="entry name" value="Cell_Envelope_Struct_Comp"/>
</dbReference>
<feature type="coiled-coil region" evidence="3">
    <location>
        <begin position="159"/>
        <end position="186"/>
    </location>
</feature>
<evidence type="ECO:0000313" key="6">
    <source>
        <dbReference type="Proteomes" id="UP000185860"/>
    </source>
</evidence>
<dbReference type="RefSeq" id="WP_073593294.1">
    <property type="nucleotide sequence ID" value="NZ_MRCE01000008.1"/>
</dbReference>
<evidence type="ECO:0000256" key="1">
    <source>
        <dbReference type="ARBA" id="ARBA00008769"/>
    </source>
</evidence>
<dbReference type="GO" id="GO:0015288">
    <property type="term" value="F:porin activity"/>
    <property type="evidence" value="ECO:0007669"/>
    <property type="project" value="InterPro"/>
</dbReference>
<proteinExistence type="inferred from homology"/>
<protein>
    <recommendedName>
        <fullName evidence="4">SLH domain-containing protein</fullName>
    </recommendedName>
</protein>
<name>A0A1U7IM80_9CYAN</name>
<dbReference type="STRING" id="454136.NIES2119_09830"/>
<dbReference type="PROSITE" id="PS51272">
    <property type="entry name" value="SLH"/>
    <property type="match status" value="1"/>
</dbReference>
<accession>A0A1U7IM80</accession>
<dbReference type="NCBIfam" id="NF033921">
    <property type="entry name" value="por_somb"/>
    <property type="match status" value="1"/>
</dbReference>